<feature type="compositionally biased region" description="Basic and acidic residues" evidence="1">
    <location>
        <begin position="69"/>
        <end position="80"/>
    </location>
</feature>
<gene>
    <name evidence="2" type="ORF">CEXT_121401</name>
</gene>
<organism evidence="2 3">
    <name type="scientific">Caerostris extrusa</name>
    <name type="common">Bark spider</name>
    <name type="synonym">Caerostris bankana</name>
    <dbReference type="NCBI Taxonomy" id="172846"/>
    <lineage>
        <taxon>Eukaryota</taxon>
        <taxon>Metazoa</taxon>
        <taxon>Ecdysozoa</taxon>
        <taxon>Arthropoda</taxon>
        <taxon>Chelicerata</taxon>
        <taxon>Arachnida</taxon>
        <taxon>Araneae</taxon>
        <taxon>Araneomorphae</taxon>
        <taxon>Entelegynae</taxon>
        <taxon>Araneoidea</taxon>
        <taxon>Araneidae</taxon>
        <taxon>Caerostris</taxon>
    </lineage>
</organism>
<proteinExistence type="predicted"/>
<evidence type="ECO:0000256" key="1">
    <source>
        <dbReference type="SAM" id="MobiDB-lite"/>
    </source>
</evidence>
<accession>A0AAV4RK18</accession>
<comment type="caution">
    <text evidence="2">The sequence shown here is derived from an EMBL/GenBank/DDBJ whole genome shotgun (WGS) entry which is preliminary data.</text>
</comment>
<reference evidence="2 3" key="1">
    <citation type="submission" date="2021-06" db="EMBL/GenBank/DDBJ databases">
        <title>Caerostris extrusa draft genome.</title>
        <authorList>
            <person name="Kono N."/>
            <person name="Arakawa K."/>
        </authorList>
    </citation>
    <scope>NUCLEOTIDE SEQUENCE [LARGE SCALE GENOMIC DNA]</scope>
</reference>
<feature type="region of interest" description="Disordered" evidence="1">
    <location>
        <begin position="69"/>
        <end position="140"/>
    </location>
</feature>
<sequence length="178" mass="20851">MMKSHGKCSFYRPAQFFGGMEEKRYYKHRCGYWLSLILDARRCRGIIRNINHEAPASARLLPELKRDPKEKRISRTEKKRAAVSTAETENNNLRPSTVLFLTTPQSPKRPFNHKQDQERKKEDTYTEKKKKKRKKKEKVAKKTLHLAFSLSLLLCVNRVKSKAKKSSLSTILLLFSEE</sequence>
<evidence type="ECO:0000313" key="3">
    <source>
        <dbReference type="Proteomes" id="UP001054945"/>
    </source>
</evidence>
<feature type="compositionally biased region" description="Polar residues" evidence="1">
    <location>
        <begin position="85"/>
        <end position="106"/>
    </location>
</feature>
<keyword evidence="3" id="KW-1185">Reference proteome</keyword>
<feature type="compositionally biased region" description="Basic residues" evidence="1">
    <location>
        <begin position="128"/>
        <end position="140"/>
    </location>
</feature>
<dbReference type="EMBL" id="BPLR01008049">
    <property type="protein sequence ID" value="GIY21682.1"/>
    <property type="molecule type" value="Genomic_DNA"/>
</dbReference>
<dbReference type="Proteomes" id="UP001054945">
    <property type="component" value="Unassembled WGS sequence"/>
</dbReference>
<evidence type="ECO:0000313" key="2">
    <source>
        <dbReference type="EMBL" id="GIY21682.1"/>
    </source>
</evidence>
<protein>
    <submittedName>
        <fullName evidence="2">Uncharacterized protein</fullName>
    </submittedName>
</protein>
<name>A0AAV4RK18_CAEEX</name>
<dbReference type="AlphaFoldDB" id="A0AAV4RK18"/>
<feature type="compositionally biased region" description="Basic and acidic residues" evidence="1">
    <location>
        <begin position="113"/>
        <end position="127"/>
    </location>
</feature>